<proteinExistence type="predicted"/>
<gene>
    <name evidence="1" type="ORF">CHLFYP18_05208</name>
</gene>
<accession>A0A6N2YED8</accession>
<dbReference type="AlphaFoldDB" id="A0A6N2YED8"/>
<reference evidence="1" key="1">
    <citation type="submission" date="2019-11" db="EMBL/GenBank/DDBJ databases">
        <authorList>
            <person name="Feng L."/>
        </authorList>
    </citation>
    <scope>NUCLEOTIDE SEQUENCE</scope>
    <source>
        <strain evidence="1">ChathewayiLFYP18</strain>
    </source>
</reference>
<dbReference type="RefSeq" id="WP_156832161.1">
    <property type="nucleotide sequence ID" value="NZ_CACRUH010000005.1"/>
</dbReference>
<organism evidence="1">
    <name type="scientific">Hungatella hathewayi</name>
    <dbReference type="NCBI Taxonomy" id="154046"/>
    <lineage>
        <taxon>Bacteria</taxon>
        <taxon>Bacillati</taxon>
        <taxon>Bacillota</taxon>
        <taxon>Clostridia</taxon>
        <taxon>Lachnospirales</taxon>
        <taxon>Lachnospiraceae</taxon>
        <taxon>Hungatella</taxon>
    </lineage>
</organism>
<evidence type="ECO:0000313" key="1">
    <source>
        <dbReference type="EMBL" id="VYT64326.1"/>
    </source>
</evidence>
<name>A0A6N2YED8_9FIRM</name>
<dbReference type="EMBL" id="CACRUH010000005">
    <property type="protein sequence ID" value="VYT64326.1"/>
    <property type="molecule type" value="Genomic_DNA"/>
</dbReference>
<protein>
    <submittedName>
        <fullName evidence="1">Uncharacterized protein</fullName>
    </submittedName>
</protein>
<sequence length="92" mass="9665">MKSLIIYDTTGTIWSVIHGQDTVPAGVLGLVVTIPDGATVTGVDVSNPANPEPVYQYDGGGVDLHEEVKELRAMIDDMSLILADVIGGAYHA</sequence>